<dbReference type="PRINTS" id="PR01652">
    <property type="entry name" value="SHAPEPROTEIN"/>
</dbReference>
<evidence type="ECO:0000313" key="8">
    <source>
        <dbReference type="Proteomes" id="UP000606991"/>
    </source>
</evidence>
<evidence type="ECO:0000256" key="1">
    <source>
        <dbReference type="ARBA" id="ARBA00004496"/>
    </source>
</evidence>
<comment type="caution">
    <text evidence="7">The sequence shown here is derived from an EMBL/GenBank/DDBJ whole genome shotgun (WGS) entry which is preliminary data.</text>
</comment>
<name>A0A934NBA6_9BACT</name>
<dbReference type="InterPro" id="IPR043129">
    <property type="entry name" value="ATPase_NBD"/>
</dbReference>
<keyword evidence="5" id="KW-0133">Cell shape</keyword>
<gene>
    <name evidence="7" type="ORF">JF886_14930</name>
</gene>
<dbReference type="EMBL" id="JAEKNS010000146">
    <property type="protein sequence ID" value="MBJ7596122.1"/>
    <property type="molecule type" value="Genomic_DNA"/>
</dbReference>
<protein>
    <submittedName>
        <fullName evidence="7">Rod shape-determining protein</fullName>
    </submittedName>
</protein>
<dbReference type="SUPFAM" id="SSF53067">
    <property type="entry name" value="Actin-like ATPase domain"/>
    <property type="match status" value="2"/>
</dbReference>
<evidence type="ECO:0000256" key="3">
    <source>
        <dbReference type="ARBA" id="ARBA00022741"/>
    </source>
</evidence>
<evidence type="ECO:0000313" key="7">
    <source>
        <dbReference type="EMBL" id="MBJ7596122.1"/>
    </source>
</evidence>
<evidence type="ECO:0000256" key="6">
    <source>
        <dbReference type="ARBA" id="ARBA00023458"/>
    </source>
</evidence>
<evidence type="ECO:0000256" key="2">
    <source>
        <dbReference type="ARBA" id="ARBA00022490"/>
    </source>
</evidence>
<organism evidence="7 8">
    <name type="scientific">Candidatus Aeolococcus gillhamiae</name>
    <dbReference type="NCBI Taxonomy" id="3127015"/>
    <lineage>
        <taxon>Bacteria</taxon>
        <taxon>Bacillati</taxon>
        <taxon>Candidatus Dormiibacterota</taxon>
        <taxon>Candidatus Dormibacteria</taxon>
        <taxon>Candidatus Aeolococcales</taxon>
        <taxon>Candidatus Aeolococcaceae</taxon>
        <taxon>Candidatus Aeolococcus</taxon>
    </lineage>
</organism>
<keyword evidence="2" id="KW-0963">Cytoplasm</keyword>
<evidence type="ECO:0000256" key="4">
    <source>
        <dbReference type="ARBA" id="ARBA00022840"/>
    </source>
</evidence>
<dbReference type="GO" id="GO:0005737">
    <property type="term" value="C:cytoplasm"/>
    <property type="evidence" value="ECO:0007669"/>
    <property type="project" value="UniProtKB-SubCell"/>
</dbReference>
<comment type="similarity">
    <text evidence="6">Belongs to the FtsA/MreB family.</text>
</comment>
<keyword evidence="4" id="KW-0067">ATP-binding</keyword>
<comment type="subcellular location">
    <subcellularLocation>
        <location evidence="1">Cytoplasm</location>
    </subcellularLocation>
</comment>
<dbReference type="Pfam" id="PF06723">
    <property type="entry name" value="MreB_Mbl"/>
    <property type="match status" value="1"/>
</dbReference>
<dbReference type="InterPro" id="IPR004753">
    <property type="entry name" value="MreB"/>
</dbReference>
<dbReference type="PANTHER" id="PTHR42749">
    <property type="entry name" value="CELL SHAPE-DETERMINING PROTEIN MREB"/>
    <property type="match status" value="1"/>
</dbReference>
<dbReference type="PANTHER" id="PTHR42749:SF1">
    <property type="entry name" value="CELL SHAPE-DETERMINING PROTEIN MREB"/>
    <property type="match status" value="1"/>
</dbReference>
<dbReference type="GO" id="GO:0005524">
    <property type="term" value="F:ATP binding"/>
    <property type="evidence" value="ECO:0007669"/>
    <property type="project" value="UniProtKB-KW"/>
</dbReference>
<sequence length="322" mass="33603">MLGKKLGVDLGTATTRVITRGEGTVLTEPTVVAIKEGEPVLSLMGSSAIAAAADDSTLELRRPLQGGNIVDRRALTALVQHAVNRAAGRQRIFKPDLVIAVRSGMNGEDRRTVLEAAARAGSRTVYLIDAVIAAAMGAGVAVTSPRASMVIDIGAGKTDVAVLALEGTVAGRSLSIGSEALADRLAGHLDAVHGVSLSRDELRRAVHLLVAASHEERTAEIGGVLLSSHELAPLVTEHLRTLDGALLEVLDDTPPALRQDVKRAGLLLTGGGARLEGLERHLGVVSGCSARVAGEPDECTVRGTALAVDNLDVLRRNFMYIR</sequence>
<dbReference type="RefSeq" id="WP_337313860.1">
    <property type="nucleotide sequence ID" value="NZ_JAEKNS010000146.1"/>
</dbReference>
<dbReference type="GO" id="GO:0008360">
    <property type="term" value="P:regulation of cell shape"/>
    <property type="evidence" value="ECO:0007669"/>
    <property type="project" value="UniProtKB-KW"/>
</dbReference>
<dbReference type="Proteomes" id="UP000606991">
    <property type="component" value="Unassembled WGS sequence"/>
</dbReference>
<accession>A0A934NBA6</accession>
<dbReference type="GO" id="GO:0000902">
    <property type="term" value="P:cell morphogenesis"/>
    <property type="evidence" value="ECO:0007669"/>
    <property type="project" value="InterPro"/>
</dbReference>
<keyword evidence="3" id="KW-0547">Nucleotide-binding</keyword>
<proteinExistence type="inferred from homology"/>
<reference evidence="7 8" key="1">
    <citation type="submission" date="2020-10" db="EMBL/GenBank/DDBJ databases">
        <title>Ca. Dormibacterota MAGs.</title>
        <authorList>
            <person name="Montgomery K."/>
        </authorList>
    </citation>
    <scope>NUCLEOTIDE SEQUENCE [LARGE SCALE GENOMIC DNA]</scope>
    <source>
        <strain evidence="7">SC8812_S17_18</strain>
    </source>
</reference>
<dbReference type="Gene3D" id="3.30.420.40">
    <property type="match status" value="2"/>
</dbReference>
<dbReference type="AlphaFoldDB" id="A0A934NBA6"/>
<dbReference type="InterPro" id="IPR056546">
    <property type="entry name" value="MreB_MamK-like"/>
</dbReference>
<evidence type="ECO:0000256" key="5">
    <source>
        <dbReference type="ARBA" id="ARBA00022960"/>
    </source>
</evidence>